<dbReference type="PANTHER" id="PTHR15838">
    <property type="entry name" value="NUCLEOLAR PROTEIN OF 40 KDA"/>
    <property type="match status" value="1"/>
</dbReference>
<protein>
    <recommendedName>
        <fullName evidence="2">S1 motif domain-containing protein</fullName>
    </recommendedName>
</protein>
<organism evidence="3">
    <name type="scientific">Oryza meridionalis</name>
    <dbReference type="NCBI Taxonomy" id="40149"/>
    <lineage>
        <taxon>Eukaryota</taxon>
        <taxon>Viridiplantae</taxon>
        <taxon>Streptophyta</taxon>
        <taxon>Embryophyta</taxon>
        <taxon>Tracheophyta</taxon>
        <taxon>Spermatophyta</taxon>
        <taxon>Magnoliopsida</taxon>
        <taxon>Liliopsida</taxon>
        <taxon>Poales</taxon>
        <taxon>Poaceae</taxon>
        <taxon>BOP clade</taxon>
        <taxon>Oryzoideae</taxon>
        <taxon>Oryzeae</taxon>
        <taxon>Oryzinae</taxon>
        <taxon>Oryza</taxon>
    </lineage>
</organism>
<evidence type="ECO:0000313" key="4">
    <source>
        <dbReference type="Proteomes" id="UP000008021"/>
    </source>
</evidence>
<dbReference type="CDD" id="cd04465">
    <property type="entry name" value="S1_RPS1_repeat_ec2_hs2"/>
    <property type="match status" value="1"/>
</dbReference>
<dbReference type="InterPro" id="IPR003029">
    <property type="entry name" value="S1_domain"/>
</dbReference>
<dbReference type="Proteomes" id="UP000008021">
    <property type="component" value="Chromosome 1"/>
</dbReference>
<dbReference type="Gene3D" id="2.40.50.140">
    <property type="entry name" value="Nucleic acid-binding proteins"/>
    <property type="match status" value="1"/>
</dbReference>
<feature type="domain" description="S1 motif" evidence="2">
    <location>
        <begin position="446"/>
        <end position="514"/>
    </location>
</feature>
<evidence type="ECO:0000313" key="3">
    <source>
        <dbReference type="EnsemblPlants" id="OMERI01G26820.1"/>
    </source>
</evidence>
<reference evidence="3" key="1">
    <citation type="submission" date="2015-04" db="UniProtKB">
        <authorList>
            <consortium name="EnsemblPlants"/>
        </authorList>
    </citation>
    <scope>IDENTIFICATION</scope>
</reference>
<reference evidence="3" key="2">
    <citation type="submission" date="2018-05" db="EMBL/GenBank/DDBJ databases">
        <title>OmerRS3 (Oryza meridionalis Reference Sequence Version 3).</title>
        <authorList>
            <person name="Zhang J."/>
            <person name="Kudrna D."/>
            <person name="Lee S."/>
            <person name="Talag J."/>
            <person name="Welchert J."/>
            <person name="Wing R.A."/>
        </authorList>
    </citation>
    <scope>NUCLEOTIDE SEQUENCE [LARGE SCALE GENOMIC DNA]</scope>
    <source>
        <strain evidence="3">cv. OR44</strain>
    </source>
</reference>
<accession>A0A0E0C763</accession>
<dbReference type="SMART" id="SM00316">
    <property type="entry name" value="S1"/>
    <property type="match status" value="2"/>
</dbReference>
<keyword evidence="4" id="KW-1185">Reference proteome</keyword>
<dbReference type="HOGENOM" id="CLU_026267_0_0_1"/>
<feature type="domain" description="S1 motif" evidence="2">
    <location>
        <begin position="525"/>
        <end position="594"/>
    </location>
</feature>
<feature type="region of interest" description="Disordered" evidence="1">
    <location>
        <begin position="102"/>
        <end position="141"/>
    </location>
</feature>
<dbReference type="STRING" id="40149.A0A0E0C763"/>
<dbReference type="Gramene" id="OMERI01G26820.1">
    <property type="protein sequence ID" value="OMERI01G26820.1"/>
    <property type="gene ID" value="OMERI01G26820"/>
</dbReference>
<dbReference type="AlphaFoldDB" id="A0A0E0C763"/>
<feature type="compositionally biased region" description="Low complexity" evidence="1">
    <location>
        <begin position="1"/>
        <end position="17"/>
    </location>
</feature>
<sequence length="675" mass="71654">MPPPSLLSLLPAASVSPGSHRAARRRPPTASRLPVRGARAASPLHASSSGGGEGGGGDELHLLEKPFPSPSPADEDEAESTEAAPALSTEEALAPFLKFFQGKSTEPDEDDAAAEGGGGGGYVEEDEEDKGEGSAGAGAGGRGVVYYDPKPGDLAVGVVVGADGRTLDIDVGAGGEPALMLAKEAVPMTGEEFEYLACDVASKDAAQFAAKGKVGVVVSGGERQGEVTGWRNGKGRGRGSPVLGVGTVVFTEVLGPTLGGRPLLSARRLFRRVAWHRVRQGLDMMQYQSQSQILQTNPGAGGRGVVYYDPKPGDLAVGVVVGADGRTLDIDVGAGGEPALMLAKEAVPMTGEEFEYLACDVASKDAAQFAAKGKVGVVVSGGERQGEVTGWRNGKGRGRGSPVLGVGTVVFTEVLGPTLGGRPLLSARRLFRRVAWHRVRQIKQLNVPIKVKIFEWNAGGLLTRIEGLRAFLPKPEMMTRPRNFTDLKNTVGQQIHVCITRIDEKANELIISEKEAWAMTYLREGTLLQGTVRKLFPYGAQITIGDTNRGGLLHVSNITHGQLTSVGDVLKVGEEVKAIVIKSTAPGRIALSTKDLESEPGLFLSNKEKVFSEAEEMAKRYRDQISETHQPAELDSSFDEVAPFDDEAVSYANWRWLRFSKSDKTNFNPRAESGL</sequence>
<evidence type="ECO:0000256" key="1">
    <source>
        <dbReference type="SAM" id="MobiDB-lite"/>
    </source>
</evidence>
<dbReference type="GO" id="GO:0003723">
    <property type="term" value="F:RNA binding"/>
    <property type="evidence" value="ECO:0007669"/>
    <property type="project" value="TreeGrafter"/>
</dbReference>
<dbReference type="PROSITE" id="PS50126">
    <property type="entry name" value="S1"/>
    <property type="match status" value="2"/>
</dbReference>
<feature type="region of interest" description="Disordered" evidence="1">
    <location>
        <begin position="1"/>
        <end position="86"/>
    </location>
</feature>
<name>A0A0E0C763_9ORYZ</name>
<dbReference type="SUPFAM" id="SSF50249">
    <property type="entry name" value="Nucleic acid-binding proteins"/>
    <property type="match status" value="2"/>
</dbReference>
<dbReference type="PANTHER" id="PTHR15838:SF2">
    <property type="entry name" value="OS05G0535800 PROTEIN"/>
    <property type="match status" value="1"/>
</dbReference>
<dbReference type="GO" id="GO:0043489">
    <property type="term" value="P:RNA stabilization"/>
    <property type="evidence" value="ECO:0007669"/>
    <property type="project" value="TreeGrafter"/>
</dbReference>
<dbReference type="InterPro" id="IPR012340">
    <property type="entry name" value="NA-bd_OB-fold"/>
</dbReference>
<dbReference type="EnsemblPlants" id="OMERI01G26820.1">
    <property type="protein sequence ID" value="OMERI01G26820.1"/>
    <property type="gene ID" value="OMERI01G26820"/>
</dbReference>
<dbReference type="eggNOG" id="ENOG502QTBZ">
    <property type="taxonomic scope" value="Eukaryota"/>
</dbReference>
<dbReference type="Pfam" id="PF00575">
    <property type="entry name" value="S1"/>
    <property type="match status" value="2"/>
</dbReference>
<evidence type="ECO:0000259" key="2">
    <source>
        <dbReference type="PROSITE" id="PS50126"/>
    </source>
</evidence>
<proteinExistence type="predicted"/>